<dbReference type="AlphaFoldDB" id="A0A8U0ILX8"/>
<dbReference type="RefSeq" id="WP_248656053.1">
    <property type="nucleotide sequence ID" value="NZ_CP096658.1"/>
</dbReference>
<keyword evidence="2" id="KW-1185">Reference proteome</keyword>
<sequence length="53" mass="6101">MTDVDEDVEDIVAQMDGWVTLRDRLDDRDRLEAAEAQAWDSWAHSPSGLAERR</sequence>
<dbReference type="Proteomes" id="UP000830434">
    <property type="component" value="Chromosome"/>
</dbReference>
<gene>
    <name evidence="1" type="ORF">M0R88_06025</name>
</gene>
<proteinExistence type="predicted"/>
<evidence type="ECO:0000313" key="2">
    <source>
        <dbReference type="Proteomes" id="UP000830434"/>
    </source>
</evidence>
<organism evidence="1 2">
    <name type="scientific">Halorussus gelatinilyticus</name>
    <dbReference type="NCBI Taxonomy" id="2937524"/>
    <lineage>
        <taxon>Archaea</taxon>
        <taxon>Methanobacteriati</taxon>
        <taxon>Methanobacteriota</taxon>
        <taxon>Stenosarchaea group</taxon>
        <taxon>Halobacteria</taxon>
        <taxon>Halobacteriales</taxon>
        <taxon>Haladaptataceae</taxon>
        <taxon>Halorussus</taxon>
    </lineage>
</organism>
<evidence type="ECO:0000313" key="1">
    <source>
        <dbReference type="EMBL" id="UPW01655.1"/>
    </source>
</evidence>
<dbReference type="GeneID" id="72189394"/>
<protein>
    <submittedName>
        <fullName evidence="1">Uncharacterized protein</fullName>
    </submittedName>
</protein>
<reference evidence="1" key="1">
    <citation type="submission" date="2022-04" db="EMBL/GenBank/DDBJ databases">
        <title>Diverse halophilic archaea isolated from saline environments.</title>
        <authorList>
            <person name="Cui H.-L."/>
        </authorList>
    </citation>
    <scope>NUCLEOTIDE SEQUENCE</scope>
    <source>
        <strain evidence="1">XZYJT40</strain>
    </source>
</reference>
<dbReference type="KEGG" id="haxz:M0R88_06025"/>
<accession>A0A8U0ILX8</accession>
<name>A0A8U0ILX8_9EURY</name>
<dbReference type="EMBL" id="CP096658">
    <property type="protein sequence ID" value="UPW01655.1"/>
    <property type="molecule type" value="Genomic_DNA"/>
</dbReference>